<feature type="transmembrane region" description="Helical" evidence="1">
    <location>
        <begin position="208"/>
        <end position="228"/>
    </location>
</feature>
<sequence length="323" mass="33751">MMVMSGSDERVVFVLARPGDESLMTGGTIARLRSEGSAVAVLFGQAGTEDPSATRAALTELDVNDWMIVPAASGRSIEDEDRDLDLLLVDMLTEMRATAVVIGTDDDRLKSASLLAAEKTGTPVFLSRRVAADVNQRVTAIDVSDQIDTKLRALAAYPGRWSVIDHAVRQPDGTLLAVSGTEAFVQIGAAPVAGIPTASASSSPLERVGGGVLALVLGGLFGLLGTLAHQATITIGSLEIPYGLILALVATSALLIGLRMVLHDRLMVLLCAIGMLGSIFLFSLRSTGGSVLIPEGMSGMIWTIVPTLVAALVIAWPKLPAKR</sequence>
<dbReference type="SUPFAM" id="SSF102588">
    <property type="entry name" value="LmbE-like"/>
    <property type="match status" value="1"/>
</dbReference>
<evidence type="ECO:0000313" key="2">
    <source>
        <dbReference type="EMBL" id="GAA3872559.1"/>
    </source>
</evidence>
<keyword evidence="1" id="KW-0472">Membrane</keyword>
<feature type="transmembrane region" description="Helical" evidence="1">
    <location>
        <begin position="265"/>
        <end position="284"/>
    </location>
</feature>
<dbReference type="RefSeq" id="WP_345063982.1">
    <property type="nucleotide sequence ID" value="NZ_BAABCN010000002.1"/>
</dbReference>
<keyword evidence="3" id="KW-1185">Reference proteome</keyword>
<protein>
    <submittedName>
        <fullName evidence="2">Uncharacterized protein</fullName>
    </submittedName>
</protein>
<dbReference type="Proteomes" id="UP001501803">
    <property type="component" value="Unassembled WGS sequence"/>
</dbReference>
<comment type="caution">
    <text evidence="2">The sequence shown here is derived from an EMBL/GenBank/DDBJ whole genome shotgun (WGS) entry which is preliminary data.</text>
</comment>
<organism evidence="2 3">
    <name type="scientific">Leifsonia kafniensis</name>
    <dbReference type="NCBI Taxonomy" id="475957"/>
    <lineage>
        <taxon>Bacteria</taxon>
        <taxon>Bacillati</taxon>
        <taxon>Actinomycetota</taxon>
        <taxon>Actinomycetes</taxon>
        <taxon>Micrococcales</taxon>
        <taxon>Microbacteriaceae</taxon>
        <taxon>Leifsonia</taxon>
    </lineage>
</organism>
<feature type="transmembrane region" description="Helical" evidence="1">
    <location>
        <begin position="296"/>
        <end position="316"/>
    </location>
</feature>
<evidence type="ECO:0000256" key="1">
    <source>
        <dbReference type="SAM" id="Phobius"/>
    </source>
</evidence>
<gene>
    <name evidence="2" type="ORF">GCM10022381_14510</name>
</gene>
<keyword evidence="1" id="KW-1133">Transmembrane helix</keyword>
<dbReference type="InterPro" id="IPR024078">
    <property type="entry name" value="LmbE-like_dom_sf"/>
</dbReference>
<dbReference type="EMBL" id="BAABCN010000002">
    <property type="protein sequence ID" value="GAA3872559.1"/>
    <property type="molecule type" value="Genomic_DNA"/>
</dbReference>
<accession>A0ABP7KC74</accession>
<proteinExistence type="predicted"/>
<dbReference type="Gene3D" id="3.40.50.10320">
    <property type="entry name" value="LmbE-like"/>
    <property type="match status" value="1"/>
</dbReference>
<name>A0ABP7KC74_9MICO</name>
<keyword evidence="1" id="KW-0812">Transmembrane</keyword>
<evidence type="ECO:0000313" key="3">
    <source>
        <dbReference type="Proteomes" id="UP001501803"/>
    </source>
</evidence>
<reference evidence="3" key="1">
    <citation type="journal article" date="2019" name="Int. J. Syst. Evol. Microbiol.">
        <title>The Global Catalogue of Microorganisms (GCM) 10K type strain sequencing project: providing services to taxonomists for standard genome sequencing and annotation.</title>
        <authorList>
            <consortium name="The Broad Institute Genomics Platform"/>
            <consortium name="The Broad Institute Genome Sequencing Center for Infectious Disease"/>
            <person name="Wu L."/>
            <person name="Ma J."/>
        </authorList>
    </citation>
    <scope>NUCLEOTIDE SEQUENCE [LARGE SCALE GENOMIC DNA]</scope>
    <source>
        <strain evidence="3">JCM 17021</strain>
    </source>
</reference>
<feature type="transmembrane region" description="Helical" evidence="1">
    <location>
        <begin position="240"/>
        <end position="258"/>
    </location>
</feature>